<dbReference type="EMBL" id="CAJOBF010005092">
    <property type="protein sequence ID" value="CAF4163633.1"/>
    <property type="molecule type" value="Genomic_DNA"/>
</dbReference>
<dbReference type="Proteomes" id="UP000663866">
    <property type="component" value="Unassembled WGS sequence"/>
</dbReference>
<evidence type="ECO:0000313" key="3">
    <source>
        <dbReference type="EMBL" id="CAF1571024.1"/>
    </source>
</evidence>
<evidence type="ECO:0000256" key="1">
    <source>
        <dbReference type="SAM" id="Phobius"/>
    </source>
</evidence>
<evidence type="ECO:0000313" key="6">
    <source>
        <dbReference type="EMBL" id="CAF2194531.1"/>
    </source>
</evidence>
<evidence type="ECO:0000313" key="2">
    <source>
        <dbReference type="EMBL" id="CAF1551377.1"/>
    </source>
</evidence>
<gene>
    <name evidence="7" type="ORF">BYL167_LOCUS7753</name>
    <name evidence="2" type="ORF">CJN711_LOCUS30431</name>
    <name evidence="8" type="ORF">GIL414_LOCUS7591</name>
    <name evidence="3" type="ORF">KQP761_LOCUS19173</name>
    <name evidence="5" type="ORF">MBJ925_LOCUS32949</name>
    <name evidence="11" type="ORF">OVN521_LOCUS41187</name>
    <name evidence="10" type="ORF">SMN809_LOCUS20635</name>
    <name evidence="9" type="ORF">UXM345_LOCUS25848</name>
    <name evidence="6" type="ORF">WKI299_LOCUS34166</name>
    <name evidence="4" type="ORF">XDN619_LOCUS6887</name>
</gene>
<keyword evidence="13" id="KW-1185">Reference proteome</keyword>
<dbReference type="EMBL" id="CAJNRE010017989">
    <property type="protein sequence ID" value="CAF2159929.1"/>
    <property type="molecule type" value="Genomic_DNA"/>
</dbReference>
<dbReference type="EMBL" id="CAJOBJ010002340">
    <property type="protein sequence ID" value="CAF3921388.1"/>
    <property type="molecule type" value="Genomic_DNA"/>
</dbReference>
<dbReference type="Proteomes" id="UP000663855">
    <property type="component" value="Unassembled WGS sequence"/>
</dbReference>
<dbReference type="Proteomes" id="UP000663856">
    <property type="component" value="Unassembled WGS sequence"/>
</dbReference>
<dbReference type="EMBL" id="CAJNOW010009821">
    <property type="protein sequence ID" value="CAF1571024.1"/>
    <property type="molecule type" value="Genomic_DNA"/>
</dbReference>
<dbReference type="Proteomes" id="UP000681720">
    <property type="component" value="Unassembled WGS sequence"/>
</dbReference>
<dbReference type="AlphaFoldDB" id="A0A815X0B7"/>
<dbReference type="EMBL" id="CAJOBH010002044">
    <property type="protein sequence ID" value="CAF3887074.1"/>
    <property type="molecule type" value="Genomic_DNA"/>
</dbReference>
<accession>A0A815X0B7</accession>
<reference evidence="2" key="1">
    <citation type="submission" date="2021-02" db="EMBL/GenBank/DDBJ databases">
        <authorList>
            <person name="Nowell W R."/>
        </authorList>
    </citation>
    <scope>NUCLEOTIDE SEQUENCE</scope>
</reference>
<comment type="caution">
    <text evidence="2">The sequence shown here is derived from an EMBL/GenBank/DDBJ whole genome shotgun (WGS) entry which is preliminary data.</text>
</comment>
<dbReference type="Proteomes" id="UP000663842">
    <property type="component" value="Unassembled WGS sequence"/>
</dbReference>
<evidence type="ECO:0000313" key="12">
    <source>
        <dbReference type="Proteomes" id="UP000663855"/>
    </source>
</evidence>
<dbReference type="EMBL" id="CAJOBG010054431">
    <property type="protein sequence ID" value="CAF4508585.1"/>
    <property type="molecule type" value="Genomic_DNA"/>
</dbReference>
<dbReference type="Proteomes" id="UP000663824">
    <property type="component" value="Unassembled WGS sequence"/>
</dbReference>
<dbReference type="Proteomes" id="UP000663834">
    <property type="component" value="Unassembled WGS sequence"/>
</dbReference>
<evidence type="ECO:0000313" key="5">
    <source>
        <dbReference type="EMBL" id="CAF2159929.1"/>
    </source>
</evidence>
<evidence type="ECO:0000313" key="10">
    <source>
        <dbReference type="EMBL" id="CAF4171797.1"/>
    </source>
</evidence>
<feature type="transmembrane region" description="Helical" evidence="1">
    <location>
        <begin position="6"/>
        <end position="25"/>
    </location>
</feature>
<keyword evidence="1" id="KW-0472">Membrane</keyword>
<dbReference type="EMBL" id="CAJNRG010001975">
    <property type="protein sequence ID" value="CAF2042056.1"/>
    <property type="molecule type" value="Genomic_DNA"/>
</dbReference>
<evidence type="ECO:0000313" key="8">
    <source>
        <dbReference type="EMBL" id="CAF3921388.1"/>
    </source>
</evidence>
<evidence type="ECO:0000313" key="9">
    <source>
        <dbReference type="EMBL" id="CAF4163633.1"/>
    </source>
</evidence>
<dbReference type="OrthoDB" id="9998298at2759"/>
<dbReference type="EMBL" id="CAJNOV010014520">
    <property type="protein sequence ID" value="CAF1551377.1"/>
    <property type="molecule type" value="Genomic_DNA"/>
</dbReference>
<protein>
    <submittedName>
        <fullName evidence="2">Uncharacterized protein</fullName>
    </submittedName>
</protein>
<dbReference type="Proteomes" id="UP000676336">
    <property type="component" value="Unassembled WGS sequence"/>
</dbReference>
<proteinExistence type="predicted"/>
<name>A0A815X0B7_9BILA</name>
<dbReference type="Proteomes" id="UP000663887">
    <property type="component" value="Unassembled WGS sequence"/>
</dbReference>
<dbReference type="EMBL" id="CAJOBI010013553">
    <property type="protein sequence ID" value="CAF4171797.1"/>
    <property type="molecule type" value="Genomic_DNA"/>
</dbReference>
<keyword evidence="1" id="KW-0812">Transmembrane</keyword>
<evidence type="ECO:0000313" key="7">
    <source>
        <dbReference type="EMBL" id="CAF3887074.1"/>
    </source>
</evidence>
<evidence type="ECO:0000313" key="11">
    <source>
        <dbReference type="EMBL" id="CAF4508585.1"/>
    </source>
</evidence>
<dbReference type="EMBL" id="CAJNRF010016383">
    <property type="protein sequence ID" value="CAF2194531.1"/>
    <property type="molecule type" value="Genomic_DNA"/>
</dbReference>
<sequence>MSQQHLLLMFIVGISLFITVQMCSINNNPDEFRRYQRGFGNRRALISALKHHLPKDILFGLDDQDNARSDKYLFSNPYDAIEQHDLTQQQQQAPITYR</sequence>
<organism evidence="2 12">
    <name type="scientific">Rotaria magnacalcarata</name>
    <dbReference type="NCBI Taxonomy" id="392030"/>
    <lineage>
        <taxon>Eukaryota</taxon>
        <taxon>Metazoa</taxon>
        <taxon>Spiralia</taxon>
        <taxon>Gnathifera</taxon>
        <taxon>Rotifera</taxon>
        <taxon>Eurotatoria</taxon>
        <taxon>Bdelloidea</taxon>
        <taxon>Philodinida</taxon>
        <taxon>Philodinidae</taxon>
        <taxon>Rotaria</taxon>
    </lineage>
</organism>
<evidence type="ECO:0000313" key="4">
    <source>
        <dbReference type="EMBL" id="CAF2042056.1"/>
    </source>
</evidence>
<dbReference type="Proteomes" id="UP000681967">
    <property type="component" value="Unassembled WGS sequence"/>
</dbReference>
<keyword evidence="1" id="KW-1133">Transmembrane helix</keyword>
<evidence type="ECO:0000313" key="13">
    <source>
        <dbReference type="Proteomes" id="UP000663866"/>
    </source>
</evidence>